<reference evidence="9 10" key="1">
    <citation type="journal article" date="2007" name="Proc. Natl. Acad. Sci. U.S.A.">
        <title>The tiny eukaryote Ostreococcus provides genomic insights into the paradox of plankton speciation.</title>
        <authorList>
            <person name="Palenik B."/>
            <person name="Grimwood J."/>
            <person name="Aerts A."/>
            <person name="Rouze P."/>
            <person name="Salamov A."/>
            <person name="Putnam N."/>
            <person name="Dupont C."/>
            <person name="Jorgensen R."/>
            <person name="Derelle E."/>
            <person name="Rombauts S."/>
            <person name="Zhou K."/>
            <person name="Otillar R."/>
            <person name="Merchant S.S."/>
            <person name="Podell S."/>
            <person name="Gaasterland T."/>
            <person name="Napoli C."/>
            <person name="Gendler K."/>
            <person name="Manuell A."/>
            <person name="Tai V."/>
            <person name="Vallon O."/>
            <person name="Piganeau G."/>
            <person name="Jancek S."/>
            <person name="Heijde M."/>
            <person name="Jabbari K."/>
            <person name="Bowler C."/>
            <person name="Lohr M."/>
            <person name="Robbens S."/>
            <person name="Werner G."/>
            <person name="Dubchak I."/>
            <person name="Pazour G.J."/>
            <person name="Ren Q."/>
            <person name="Paulsen I."/>
            <person name="Delwiche C."/>
            <person name="Schmutz J."/>
            <person name="Rokhsar D."/>
            <person name="Van de Peer Y."/>
            <person name="Moreau H."/>
            <person name="Grigoriev I.V."/>
        </authorList>
    </citation>
    <scope>NUCLEOTIDE SEQUENCE [LARGE SCALE GENOMIC DNA]</scope>
    <source>
        <strain evidence="9 10">CCE9901</strain>
    </source>
</reference>
<dbReference type="GeneID" id="5002874"/>
<dbReference type="EMBL" id="CP000587">
    <property type="protein sequence ID" value="ABO96956.1"/>
    <property type="molecule type" value="Genomic_DNA"/>
</dbReference>
<dbReference type="InterPro" id="IPR001128">
    <property type="entry name" value="Cyt_P450"/>
</dbReference>
<keyword evidence="2 7" id="KW-0349">Heme</keyword>
<protein>
    <recommendedName>
        <fullName evidence="11">Cytochrome P450</fullName>
    </recommendedName>
</protein>
<proteinExistence type="inferred from homology"/>
<dbReference type="KEGG" id="olu:OSTLU_87742"/>
<evidence type="ECO:0000313" key="10">
    <source>
        <dbReference type="Proteomes" id="UP000001568"/>
    </source>
</evidence>
<feature type="region of interest" description="Disordered" evidence="8">
    <location>
        <begin position="1"/>
        <end position="59"/>
    </location>
</feature>
<dbReference type="PANTHER" id="PTHR24286:SF384">
    <property type="entry name" value="P450, PUTATIVE (EUROFUNG)-RELATED"/>
    <property type="match status" value="1"/>
</dbReference>
<evidence type="ECO:0000256" key="4">
    <source>
        <dbReference type="ARBA" id="ARBA00023002"/>
    </source>
</evidence>
<evidence type="ECO:0000256" key="5">
    <source>
        <dbReference type="ARBA" id="ARBA00023004"/>
    </source>
</evidence>
<feature type="binding site" description="axial binding residue" evidence="7">
    <location>
        <position position="480"/>
    </location>
    <ligand>
        <name>heme</name>
        <dbReference type="ChEBI" id="CHEBI:30413"/>
    </ligand>
    <ligandPart>
        <name>Fe</name>
        <dbReference type="ChEBI" id="CHEBI:18248"/>
    </ligandPart>
</feature>
<dbReference type="OMA" id="WDKSEKE"/>
<keyword evidence="10" id="KW-1185">Reference proteome</keyword>
<keyword evidence="5 7" id="KW-0408">Iron</keyword>
<evidence type="ECO:0000256" key="8">
    <source>
        <dbReference type="SAM" id="MobiDB-lite"/>
    </source>
</evidence>
<keyword evidence="3 7" id="KW-0479">Metal-binding</keyword>
<dbReference type="HOGENOM" id="CLU_022397_0_0_1"/>
<evidence type="ECO:0000313" key="9">
    <source>
        <dbReference type="EMBL" id="ABO96956.1"/>
    </source>
</evidence>
<organism evidence="9 10">
    <name type="scientific">Ostreococcus lucimarinus (strain CCE9901)</name>
    <dbReference type="NCBI Taxonomy" id="436017"/>
    <lineage>
        <taxon>Eukaryota</taxon>
        <taxon>Viridiplantae</taxon>
        <taxon>Chlorophyta</taxon>
        <taxon>Mamiellophyceae</taxon>
        <taxon>Mamiellales</taxon>
        <taxon>Bathycoccaceae</taxon>
        <taxon>Ostreococcus</taxon>
    </lineage>
</organism>
<sequence length="531" mass="58263">MASRATARAAASHDARAATRRARVGGAARESAARRRASGRATSDVDGASGRATSDVDGASGRATSADAFDLGQAIGTLARGERGATLPPGRVGALGVRETLEYLADSNGFVRRRVERYGPIFKTALFFKPAIVFGSREAVREFLKFEGELPADEALPETFRELHTEYGALRMTGSRHAATRANFGKVLGRAALESYAPAIGERTREFVEDVARRSGKETSSFRPGAECVDFALDLLFELFLGHVPEAKYKDAMKAYNGGLLSLGKWSSEFKAGKLALEDLTSYVEAHYRGVKARGELDRPEYFFYKQYSQAVDEFDEVFSDDRIATTCVLMVWGSYIEAAALMGHACVLLGEHDDARRAVLREFERVCCDDENGCRRIGTLADIMSMQYTSAVAKESLRVMPQTAGGLRVNPSPRKFASFDVPAGYVLTADPRIPFRDEANFPDPDAFKPERFVPGTHEAKQNDVSSETYYPGGMGQHQCPGISLATVMTQIFLAELVSAFPNGWRGKTAPKYVQVPIVILDREYEIEFLR</sequence>
<evidence type="ECO:0000256" key="3">
    <source>
        <dbReference type="ARBA" id="ARBA00022723"/>
    </source>
</evidence>
<comment type="cofactor">
    <cofactor evidence="7">
        <name>heme</name>
        <dbReference type="ChEBI" id="CHEBI:30413"/>
    </cofactor>
</comment>
<dbReference type="Pfam" id="PF00067">
    <property type="entry name" value="p450"/>
    <property type="match status" value="1"/>
</dbReference>
<dbReference type="PANTHER" id="PTHR24286">
    <property type="entry name" value="CYTOCHROME P450 26"/>
    <property type="match status" value="1"/>
</dbReference>
<evidence type="ECO:0008006" key="11">
    <source>
        <dbReference type="Google" id="ProtNLM"/>
    </source>
</evidence>
<dbReference type="PRINTS" id="PR00465">
    <property type="entry name" value="EP450IV"/>
</dbReference>
<dbReference type="GO" id="GO:0004497">
    <property type="term" value="F:monooxygenase activity"/>
    <property type="evidence" value="ECO:0007669"/>
    <property type="project" value="UniProtKB-KW"/>
</dbReference>
<dbReference type="GO" id="GO:0016125">
    <property type="term" value="P:sterol metabolic process"/>
    <property type="evidence" value="ECO:0007669"/>
    <property type="project" value="TreeGrafter"/>
</dbReference>
<dbReference type="CDD" id="cd00302">
    <property type="entry name" value="cytochrome_P450"/>
    <property type="match status" value="1"/>
</dbReference>
<keyword evidence="4" id="KW-0560">Oxidoreductase</keyword>
<dbReference type="GO" id="GO:0020037">
    <property type="term" value="F:heme binding"/>
    <property type="evidence" value="ECO:0007669"/>
    <property type="project" value="InterPro"/>
</dbReference>
<accession>A4S011</accession>
<dbReference type="AlphaFoldDB" id="A4S011"/>
<evidence type="ECO:0000256" key="2">
    <source>
        <dbReference type="ARBA" id="ARBA00022617"/>
    </source>
</evidence>
<gene>
    <name evidence="9" type="ORF">OSTLU_87742</name>
</gene>
<dbReference type="GO" id="GO:0016705">
    <property type="term" value="F:oxidoreductase activity, acting on paired donors, with incorporation or reduction of molecular oxygen"/>
    <property type="evidence" value="ECO:0007669"/>
    <property type="project" value="InterPro"/>
</dbReference>
<evidence type="ECO:0000256" key="6">
    <source>
        <dbReference type="ARBA" id="ARBA00023033"/>
    </source>
</evidence>
<evidence type="ECO:0000256" key="1">
    <source>
        <dbReference type="ARBA" id="ARBA00010617"/>
    </source>
</evidence>
<dbReference type="Gene3D" id="1.10.630.10">
    <property type="entry name" value="Cytochrome P450"/>
    <property type="match status" value="1"/>
</dbReference>
<dbReference type="Proteomes" id="UP000001568">
    <property type="component" value="Chromosome 7"/>
</dbReference>
<dbReference type="InterPro" id="IPR002403">
    <property type="entry name" value="Cyt_P450_E_grp-IV"/>
</dbReference>
<evidence type="ECO:0000256" key="7">
    <source>
        <dbReference type="PIRSR" id="PIRSR602403-1"/>
    </source>
</evidence>
<dbReference type="SUPFAM" id="SSF48264">
    <property type="entry name" value="Cytochrome P450"/>
    <property type="match status" value="1"/>
</dbReference>
<name>A4S011_OSTLU</name>
<keyword evidence="6" id="KW-0503">Monooxygenase</keyword>
<dbReference type="eggNOG" id="KOG0157">
    <property type="taxonomic scope" value="Eukaryota"/>
</dbReference>
<dbReference type="GO" id="GO:0005506">
    <property type="term" value="F:iron ion binding"/>
    <property type="evidence" value="ECO:0007669"/>
    <property type="project" value="InterPro"/>
</dbReference>
<dbReference type="InterPro" id="IPR036396">
    <property type="entry name" value="Cyt_P450_sf"/>
</dbReference>
<comment type="similarity">
    <text evidence="1">Belongs to the cytochrome P450 family.</text>
</comment>
<feature type="compositionally biased region" description="Low complexity" evidence="8">
    <location>
        <begin position="1"/>
        <end position="10"/>
    </location>
</feature>
<dbReference type="RefSeq" id="XP_001418663.1">
    <property type="nucleotide sequence ID" value="XM_001418626.1"/>
</dbReference>
<dbReference type="STRING" id="436017.A4S011"/>
<dbReference type="OrthoDB" id="442633at2759"/>
<dbReference type="Gramene" id="ABO96956">
    <property type="protein sequence ID" value="ABO96956"/>
    <property type="gene ID" value="OSTLU_87742"/>
</dbReference>